<dbReference type="PANTHER" id="PTHR43404:SF2">
    <property type="entry name" value="LIPOPOLYSACCHARIDE CHOLINEPHOSPHOTRANSFERASE LICD"/>
    <property type="match status" value="1"/>
</dbReference>
<accession>A0AB34WXZ1</accession>
<proteinExistence type="predicted"/>
<evidence type="ECO:0000313" key="3">
    <source>
        <dbReference type="Proteomes" id="UP000070572"/>
    </source>
</evidence>
<dbReference type="Pfam" id="PF04991">
    <property type="entry name" value="LicD"/>
    <property type="match status" value="1"/>
</dbReference>
<name>A0AB34WXZ1_9ACTO</name>
<dbReference type="GO" id="GO:0009100">
    <property type="term" value="P:glycoprotein metabolic process"/>
    <property type="evidence" value="ECO:0007669"/>
    <property type="project" value="UniProtKB-ARBA"/>
</dbReference>
<dbReference type="InterPro" id="IPR007074">
    <property type="entry name" value="LicD/FKTN/FKRP_NTP_transf"/>
</dbReference>
<feature type="domain" description="LicD/FKTN/FKRP nucleotidyltransferase" evidence="1">
    <location>
        <begin position="29"/>
        <end position="253"/>
    </location>
</feature>
<protein>
    <submittedName>
        <fullName evidence="2">LICD family protein</fullName>
    </submittedName>
</protein>
<evidence type="ECO:0000313" key="2">
    <source>
        <dbReference type="EMBL" id="KXB79675.1"/>
    </source>
</evidence>
<organism evidence="2 3">
    <name type="scientific">Varibaculum cambriense</name>
    <dbReference type="NCBI Taxonomy" id="184870"/>
    <lineage>
        <taxon>Bacteria</taxon>
        <taxon>Bacillati</taxon>
        <taxon>Actinomycetota</taxon>
        <taxon>Actinomycetes</taxon>
        <taxon>Actinomycetales</taxon>
        <taxon>Actinomycetaceae</taxon>
        <taxon>Varibaculum</taxon>
    </lineage>
</organism>
<dbReference type="PANTHER" id="PTHR43404">
    <property type="entry name" value="LIPOPOLYSACCHARIDE CHOLINEPHOSPHOTRANSFERASE LICD"/>
    <property type="match status" value="1"/>
</dbReference>
<reference evidence="2 3" key="1">
    <citation type="submission" date="2016-01" db="EMBL/GenBank/DDBJ databases">
        <authorList>
            <person name="Mitreva M."/>
            <person name="Pepin K.H."/>
            <person name="Mihindukulasuriya K.A."/>
            <person name="Fulton R."/>
            <person name="Fronick C."/>
            <person name="O'Laughlin M."/>
            <person name="Miner T."/>
            <person name="Herter B."/>
            <person name="Rosa B.A."/>
            <person name="Cordes M."/>
            <person name="Tomlinson C."/>
            <person name="Wollam A."/>
            <person name="Palsikar V.B."/>
            <person name="Mardis E.R."/>
            <person name="Wilson R.K."/>
        </authorList>
    </citation>
    <scope>NUCLEOTIDE SEQUENCE [LARGE SCALE GENOMIC DNA]</scope>
    <source>
        <strain evidence="2 3">DNF00696</strain>
    </source>
</reference>
<dbReference type="AlphaFoldDB" id="A0AB34WXZ1"/>
<dbReference type="RefSeq" id="WP_060920769.1">
    <property type="nucleotide sequence ID" value="NZ_KQ960687.1"/>
</dbReference>
<sequence>MVNAGYPPEILKKLQAREIELLRVVAQLCEDHNLVYFIDSGTCLGAVRHGGFIPWDDDIDIGMPLNDYFEFLQIAPKYLPLGYSVHSSENTENFTALWAKVYIDGTRFEDNNAVEANTYQGIFLDVFPYSQLEKDPYRAKLQKRKSAFWQKISYIKGFSNPNIPSHIHFRSLVQALIAITHILLKLIPQKMIVKAFWKGAKAQVLSDNWFCPPSSTQTTFVKSTLFPTKEITFAGLRVQAPADLDTYLSSIYGDYMQLPPKDKRRSHVPQVLDFGDGINVMQ</sequence>
<dbReference type="InterPro" id="IPR052942">
    <property type="entry name" value="LPS_cholinephosphotransferase"/>
</dbReference>
<comment type="caution">
    <text evidence="2">The sequence shown here is derived from an EMBL/GenBank/DDBJ whole genome shotgun (WGS) entry which is preliminary data.</text>
</comment>
<dbReference type="Proteomes" id="UP000070572">
    <property type="component" value="Unassembled WGS sequence"/>
</dbReference>
<evidence type="ECO:0000259" key="1">
    <source>
        <dbReference type="Pfam" id="PF04991"/>
    </source>
</evidence>
<gene>
    <name evidence="2" type="ORF">HMPREF1862_01712</name>
</gene>
<dbReference type="EMBL" id="LSDN01000023">
    <property type="protein sequence ID" value="KXB79675.1"/>
    <property type="molecule type" value="Genomic_DNA"/>
</dbReference>